<gene>
    <name evidence="1" type="ORF">SAMN05444363_2463</name>
</gene>
<evidence type="ECO:0000313" key="2">
    <source>
        <dbReference type="Proteomes" id="UP000184488"/>
    </source>
</evidence>
<dbReference type="EMBL" id="FQZI01000004">
    <property type="protein sequence ID" value="SHJ03774.1"/>
    <property type="molecule type" value="Genomic_DNA"/>
</dbReference>
<keyword evidence="2" id="KW-1185">Reference proteome</keyword>
<name>A0A1M6G1J5_9FLAO</name>
<protein>
    <submittedName>
        <fullName evidence="1">Uncharacterized protein</fullName>
    </submittedName>
</protein>
<evidence type="ECO:0000313" key="1">
    <source>
        <dbReference type="EMBL" id="SHJ03774.1"/>
    </source>
</evidence>
<dbReference type="STRING" id="415425.SAMN05444363_2463"/>
<dbReference type="RefSeq" id="WP_073311789.1">
    <property type="nucleotide sequence ID" value="NZ_FQZI01000004.1"/>
</dbReference>
<dbReference type="AlphaFoldDB" id="A0A1M6G1J5"/>
<proteinExistence type="predicted"/>
<dbReference type="Proteomes" id="UP000184488">
    <property type="component" value="Unassembled WGS sequence"/>
</dbReference>
<reference evidence="2" key="1">
    <citation type="submission" date="2016-11" db="EMBL/GenBank/DDBJ databases">
        <authorList>
            <person name="Varghese N."/>
            <person name="Submissions S."/>
        </authorList>
    </citation>
    <scope>NUCLEOTIDE SEQUENCE [LARGE SCALE GENOMIC DNA]</scope>
    <source>
        <strain evidence="2">DSM 18829</strain>
    </source>
</reference>
<dbReference type="OrthoDB" id="1364249at2"/>
<sequence length="117" mass="13548">MIEKGGFTIVEPNIYDELFPNNDLIVKCLEYIRLNVKNVLKNKEANTLAYLISGNNFLGQNYPMLGLKSELDFFEIDDLVDKWMKEIGGVEGILKKINDINSITWDELKEFKVYPQI</sequence>
<accession>A0A1M6G1J5</accession>
<organism evidence="1 2">
    <name type="scientific">Flavobacterium terrae</name>
    <dbReference type="NCBI Taxonomy" id="415425"/>
    <lineage>
        <taxon>Bacteria</taxon>
        <taxon>Pseudomonadati</taxon>
        <taxon>Bacteroidota</taxon>
        <taxon>Flavobacteriia</taxon>
        <taxon>Flavobacteriales</taxon>
        <taxon>Flavobacteriaceae</taxon>
        <taxon>Flavobacterium</taxon>
    </lineage>
</organism>